<dbReference type="PANTHER" id="PTHR10953">
    <property type="entry name" value="UBIQUITIN-ACTIVATING ENZYME E1"/>
    <property type="match status" value="1"/>
</dbReference>
<dbReference type="InterPro" id="IPR045886">
    <property type="entry name" value="ThiF/MoeB/HesA"/>
</dbReference>
<evidence type="ECO:0000256" key="1">
    <source>
        <dbReference type="ARBA" id="ARBA00005032"/>
    </source>
</evidence>
<feature type="domain" description="THIF-type NAD/FAD binding fold" evidence="6">
    <location>
        <begin position="55"/>
        <end position="570"/>
    </location>
</feature>
<comment type="similarity">
    <text evidence="2 5">Belongs to the ubiquitin-activating E1 family. ULA1 subfamily.</text>
</comment>
<dbReference type="Gene3D" id="3.40.50.720">
    <property type="entry name" value="NAD(P)-binding Rossmann-like Domain"/>
    <property type="match status" value="2"/>
</dbReference>
<reference evidence="8" key="3">
    <citation type="journal article" date="2014" name="Nature">
        <title>Elephant shark genome provides unique insights into gnathostome evolution.</title>
        <authorList>
            <consortium name="International Elephant Shark Genome Sequencing Consortium"/>
            <person name="Venkatesh B."/>
            <person name="Lee A.P."/>
            <person name="Ravi V."/>
            <person name="Maurya A.K."/>
            <person name="Lian M.M."/>
            <person name="Swann J.B."/>
            <person name="Ohta Y."/>
            <person name="Flajnik M.F."/>
            <person name="Sutoh Y."/>
            <person name="Kasahara M."/>
            <person name="Hoon S."/>
            <person name="Gangu V."/>
            <person name="Roy S.W."/>
            <person name="Irimia M."/>
            <person name="Korzh V."/>
            <person name="Kondrychyn I."/>
            <person name="Lim Z.W."/>
            <person name="Tay B.H."/>
            <person name="Tohari S."/>
            <person name="Kong K.W."/>
            <person name="Ho S."/>
            <person name="Lorente-Galdos B."/>
            <person name="Quilez J."/>
            <person name="Marques-Bonet T."/>
            <person name="Raney B.J."/>
            <person name="Ingham P.W."/>
            <person name="Tay A."/>
            <person name="Hillier L.W."/>
            <person name="Minx P."/>
            <person name="Boehm T."/>
            <person name="Wilson R.K."/>
            <person name="Brenner S."/>
            <person name="Warren W.C."/>
        </authorList>
    </citation>
    <scope>NUCLEOTIDE SEQUENCE [LARGE SCALE GENOMIC DNA]</scope>
</reference>
<dbReference type="InterPro" id="IPR035985">
    <property type="entry name" value="Ubiquitin-activating_enz"/>
</dbReference>
<comment type="pathway">
    <text evidence="1 5">Protein modification; protein neddylation.</text>
</comment>
<evidence type="ECO:0000256" key="2">
    <source>
        <dbReference type="ARBA" id="ARBA00006868"/>
    </source>
</evidence>
<dbReference type="AlphaFoldDB" id="A0A4W3J8Y3"/>
<dbReference type="KEGG" id="cmk:103188049"/>
<reference evidence="7" key="4">
    <citation type="submission" date="2025-08" db="UniProtKB">
        <authorList>
            <consortium name="Ensembl"/>
        </authorList>
    </citation>
    <scope>IDENTIFICATION</scope>
</reference>
<dbReference type="STRING" id="7868.ENSCMIP00000036026"/>
<dbReference type="OMA" id="KLITHQY"/>
<proteinExistence type="inferred from homology"/>
<evidence type="ECO:0000256" key="4">
    <source>
        <dbReference type="ARBA" id="ARBA00022786"/>
    </source>
</evidence>
<dbReference type="FunFam" id="3.40.50.720:FF:000187">
    <property type="entry name" value="NEDD8-activating enzyme E1 regulatory subunit"/>
    <property type="match status" value="1"/>
</dbReference>
<dbReference type="FunFam" id="3.40.50.720:FF:000174">
    <property type="entry name" value="NEDD8-activating enzyme E1 regulatory subunit"/>
    <property type="match status" value="1"/>
</dbReference>
<dbReference type="GO" id="GO:0005737">
    <property type="term" value="C:cytoplasm"/>
    <property type="evidence" value="ECO:0007669"/>
    <property type="project" value="TreeGrafter"/>
</dbReference>
<sequence length="576" mass="64577">MCGCGWRDGPVCASVCVCGCGCGECAAREPGHVYLPRGDMAAPGTTARARREEKYDRQLRLWGDHGQEALEAAHVCLINATATGTEMLKNLVLPGIGSFTIVDGSSVSGADVGNNFFLTKNSIGKNRAQAATELLQELNSDVCGNFVEESAEQLLENDHTFFSRFHLVIAIQLQESTLLRLAGVLWNMEVPLLVCRTYGLVGYMRLAVKEHTVVESHPDNALEDLRLDLPFTQLRDHVQAYSLGTMERKDHRHTPWLIVIAKSLETWLNEHNDQLPKNYKEKESFRELIRRGILKNKDGVPEDEENFMEAIKNVNTALNPTKIPSDVQELFKDERCCHITAQSSMFWILTRSVKQFVENEGKGTLPVRGTIPDMIADSARFIKLQNVYREKAKQDAGTVIKYAAALLESIGRSPEAVSEKDVRLFCKNAAFLRVVRCRSLAEEYSVETVNKDQIVSCMENLDSEMVLYIMLRAVDAFHKQHGRFPGVYNYQVEEDIGRLKLCVVGLLQEWGVSVSVKDDYIHEFCRYGAAEPHTVAAFLGGAAAQEAIKIITRQFVPFNNTFIYNAMLQTSMSVRL</sequence>
<organism evidence="7 8">
    <name type="scientific">Callorhinchus milii</name>
    <name type="common">Ghost shark</name>
    <dbReference type="NCBI Taxonomy" id="7868"/>
    <lineage>
        <taxon>Eukaryota</taxon>
        <taxon>Metazoa</taxon>
        <taxon>Chordata</taxon>
        <taxon>Craniata</taxon>
        <taxon>Vertebrata</taxon>
        <taxon>Chondrichthyes</taxon>
        <taxon>Holocephali</taxon>
        <taxon>Chimaeriformes</taxon>
        <taxon>Callorhinchidae</taxon>
        <taxon>Callorhinchus</taxon>
    </lineage>
</organism>
<evidence type="ECO:0000256" key="5">
    <source>
        <dbReference type="PIRNR" id="PIRNR039099"/>
    </source>
</evidence>
<evidence type="ECO:0000259" key="6">
    <source>
        <dbReference type="Pfam" id="PF00899"/>
    </source>
</evidence>
<protein>
    <recommendedName>
        <fullName evidence="3 5">NEDD8-activating enzyme E1 regulatory subunit</fullName>
    </recommendedName>
</protein>
<dbReference type="Proteomes" id="UP000314986">
    <property type="component" value="Unassembled WGS sequence"/>
</dbReference>
<dbReference type="InParanoid" id="A0A4W3J8Y3"/>
<evidence type="ECO:0000313" key="7">
    <source>
        <dbReference type="Ensembl" id="ENSCMIP00000036026.1"/>
    </source>
</evidence>
<dbReference type="Pfam" id="PF00899">
    <property type="entry name" value="ThiF"/>
    <property type="match status" value="1"/>
</dbReference>
<accession>A0A4W3J8Y3</accession>
<reference evidence="8" key="1">
    <citation type="journal article" date="2006" name="Science">
        <title>Ancient noncoding elements conserved in the human genome.</title>
        <authorList>
            <person name="Venkatesh B."/>
            <person name="Kirkness E.F."/>
            <person name="Loh Y.H."/>
            <person name="Halpern A.L."/>
            <person name="Lee A.P."/>
            <person name="Johnson J."/>
            <person name="Dandona N."/>
            <person name="Viswanathan L.D."/>
            <person name="Tay A."/>
            <person name="Venter J.C."/>
            <person name="Strausberg R.L."/>
            <person name="Brenner S."/>
        </authorList>
    </citation>
    <scope>NUCLEOTIDE SEQUENCE [LARGE SCALE GENOMIC DNA]</scope>
</reference>
<dbReference type="InterPro" id="IPR000594">
    <property type="entry name" value="ThiF_NAD_FAD-bd"/>
</dbReference>
<dbReference type="CTD" id="8883"/>
<evidence type="ECO:0000313" key="8">
    <source>
        <dbReference type="Proteomes" id="UP000314986"/>
    </source>
</evidence>
<dbReference type="CDD" id="cd01493">
    <property type="entry name" value="APPBP1_RUB"/>
    <property type="match status" value="1"/>
</dbReference>
<gene>
    <name evidence="7" type="primary">nae1</name>
</gene>
<name>A0A4W3J8Y3_CALMI</name>
<dbReference type="PANTHER" id="PTHR10953:SF29">
    <property type="entry name" value="NEDD8-ACTIVATING ENZYME E1 REGULATORY SUBUNIT"/>
    <property type="match status" value="1"/>
</dbReference>
<comment type="function">
    <text evidence="5">Regulatory subunit of the dimeric UBA3-NAE1 E1 enzyme. E1 activates NEDD8 by first adenylating its C-terminal glycine residue with ATP, thereafter linking this residue to the side chain of the catalytic cysteine, yielding a NEDD8-UBA3 thioester and free AMP. E1 finally transfers NEDD8 to the catalytic cysteine of UBE2M.</text>
</comment>
<reference evidence="8" key="2">
    <citation type="journal article" date="2007" name="PLoS Biol.">
        <title>Survey sequencing and comparative analysis of the elephant shark (Callorhinchus milii) genome.</title>
        <authorList>
            <person name="Venkatesh B."/>
            <person name="Kirkness E.F."/>
            <person name="Loh Y.H."/>
            <person name="Halpern A.L."/>
            <person name="Lee A.P."/>
            <person name="Johnson J."/>
            <person name="Dandona N."/>
            <person name="Viswanathan L.D."/>
            <person name="Tay A."/>
            <person name="Venter J.C."/>
            <person name="Strausberg R.L."/>
            <person name="Brenner S."/>
        </authorList>
    </citation>
    <scope>NUCLEOTIDE SEQUENCE [LARGE SCALE GENOMIC DNA]</scope>
</reference>
<dbReference type="FunCoup" id="A0A4W3J8Y3">
    <property type="interactions" value="1102"/>
</dbReference>
<dbReference type="GO" id="GO:0019781">
    <property type="term" value="F:NEDD8 activating enzyme activity"/>
    <property type="evidence" value="ECO:0007669"/>
    <property type="project" value="UniProtKB-UniRule"/>
</dbReference>
<keyword evidence="4 5" id="KW-0833">Ubl conjugation pathway</keyword>
<keyword evidence="8" id="KW-1185">Reference proteome</keyword>
<reference evidence="7" key="5">
    <citation type="submission" date="2025-09" db="UniProtKB">
        <authorList>
            <consortium name="Ensembl"/>
        </authorList>
    </citation>
    <scope>IDENTIFICATION</scope>
</reference>
<dbReference type="GeneTree" id="ENSGT00550000074901"/>
<dbReference type="UniPathway" id="UPA00885"/>
<dbReference type="InterPro" id="IPR030667">
    <property type="entry name" value="APP-BP1"/>
</dbReference>
<dbReference type="Ensembl" id="ENSCMIT00000036556.1">
    <property type="protein sequence ID" value="ENSCMIP00000036026.1"/>
    <property type="gene ID" value="ENSCMIG00000015197.1"/>
</dbReference>
<evidence type="ECO:0000256" key="3">
    <source>
        <dbReference type="ARBA" id="ARBA00015407"/>
    </source>
</evidence>
<dbReference type="OrthoDB" id="1708823at2759"/>
<dbReference type="GO" id="GO:0045116">
    <property type="term" value="P:protein neddylation"/>
    <property type="evidence" value="ECO:0007669"/>
    <property type="project" value="UniProtKB-UniRule"/>
</dbReference>
<dbReference type="PIRSF" id="PIRSF039099">
    <property type="entry name" value="APP-BP1"/>
    <property type="match status" value="1"/>
</dbReference>
<dbReference type="GeneID" id="103188049"/>
<dbReference type="SUPFAM" id="SSF69572">
    <property type="entry name" value="Activating enzymes of the ubiquitin-like proteins"/>
    <property type="match status" value="1"/>
</dbReference>